<sequence>MFFCGLLTLVADVHVPGLSSIDALNDAGNVSCISCWTRTLMQYCCLFFTRI</sequence>
<organism evidence="1">
    <name type="scientific">Arundo donax</name>
    <name type="common">Giant reed</name>
    <name type="synonym">Donax arundinaceus</name>
    <dbReference type="NCBI Taxonomy" id="35708"/>
    <lineage>
        <taxon>Eukaryota</taxon>
        <taxon>Viridiplantae</taxon>
        <taxon>Streptophyta</taxon>
        <taxon>Embryophyta</taxon>
        <taxon>Tracheophyta</taxon>
        <taxon>Spermatophyta</taxon>
        <taxon>Magnoliopsida</taxon>
        <taxon>Liliopsida</taxon>
        <taxon>Poales</taxon>
        <taxon>Poaceae</taxon>
        <taxon>PACMAD clade</taxon>
        <taxon>Arundinoideae</taxon>
        <taxon>Arundineae</taxon>
        <taxon>Arundo</taxon>
    </lineage>
</organism>
<evidence type="ECO:0000313" key="1">
    <source>
        <dbReference type="EMBL" id="JAD61164.1"/>
    </source>
</evidence>
<reference evidence="1" key="2">
    <citation type="journal article" date="2015" name="Data Brief">
        <title>Shoot transcriptome of the giant reed, Arundo donax.</title>
        <authorList>
            <person name="Barrero R.A."/>
            <person name="Guerrero F.D."/>
            <person name="Moolhuijzen P."/>
            <person name="Goolsby J.A."/>
            <person name="Tidwell J."/>
            <person name="Bellgard S.E."/>
            <person name="Bellgard M.I."/>
        </authorList>
    </citation>
    <scope>NUCLEOTIDE SEQUENCE</scope>
    <source>
        <tissue evidence="1">Shoot tissue taken approximately 20 cm above the soil surface</tissue>
    </source>
</reference>
<name>A0A0A9BB43_ARUDO</name>
<accession>A0A0A9BB43</accession>
<proteinExistence type="predicted"/>
<reference evidence="1" key="1">
    <citation type="submission" date="2014-09" db="EMBL/GenBank/DDBJ databases">
        <authorList>
            <person name="Magalhaes I.L.F."/>
            <person name="Oliveira U."/>
            <person name="Santos F.R."/>
            <person name="Vidigal T.H.D.A."/>
            <person name="Brescovit A.D."/>
            <person name="Santos A.J."/>
        </authorList>
    </citation>
    <scope>NUCLEOTIDE SEQUENCE</scope>
    <source>
        <tissue evidence="1">Shoot tissue taken approximately 20 cm above the soil surface</tissue>
    </source>
</reference>
<dbReference type="EMBL" id="GBRH01236731">
    <property type="protein sequence ID" value="JAD61164.1"/>
    <property type="molecule type" value="Transcribed_RNA"/>
</dbReference>
<dbReference type="AlphaFoldDB" id="A0A0A9BB43"/>
<protein>
    <submittedName>
        <fullName evidence="1">Uncharacterized protein</fullName>
    </submittedName>
</protein>